<proteinExistence type="predicted"/>
<protein>
    <submittedName>
        <fullName evidence="1">Uncharacterized protein</fullName>
    </submittedName>
</protein>
<comment type="caution">
    <text evidence="1">The sequence shown here is derived from an EMBL/GenBank/DDBJ whole genome shotgun (WGS) entry which is preliminary data.</text>
</comment>
<evidence type="ECO:0000313" key="1">
    <source>
        <dbReference type="EMBL" id="KAI2385383.1"/>
    </source>
</evidence>
<reference evidence="1" key="1">
    <citation type="journal article" date="2022" name="bioRxiv">
        <title>Population genetic analysis of Ophidiomyces ophidiicola, the causative agent of snake fungal disease, indicates recent introductions to the USA.</title>
        <authorList>
            <person name="Ladner J.T."/>
            <person name="Palmer J.M."/>
            <person name="Ettinger C.L."/>
            <person name="Stajich J.E."/>
            <person name="Farrell T.M."/>
            <person name="Glorioso B.M."/>
            <person name="Lawson B."/>
            <person name="Price S.J."/>
            <person name="Stengle A.G."/>
            <person name="Grear D.A."/>
            <person name="Lorch J.M."/>
        </authorList>
    </citation>
    <scope>NUCLEOTIDE SEQUENCE</scope>
    <source>
        <strain evidence="1">NWHC 24266-5</strain>
    </source>
</reference>
<gene>
    <name evidence="1" type="ORF">LOY88_004118</name>
</gene>
<accession>A0ACB8UUK8</accession>
<organism evidence="1">
    <name type="scientific">Ophidiomyces ophidiicola</name>
    <dbReference type="NCBI Taxonomy" id="1387563"/>
    <lineage>
        <taxon>Eukaryota</taxon>
        <taxon>Fungi</taxon>
        <taxon>Dikarya</taxon>
        <taxon>Ascomycota</taxon>
        <taxon>Pezizomycotina</taxon>
        <taxon>Eurotiomycetes</taxon>
        <taxon>Eurotiomycetidae</taxon>
        <taxon>Onygenales</taxon>
        <taxon>Onygenaceae</taxon>
        <taxon>Ophidiomyces</taxon>
    </lineage>
</organism>
<sequence>MAANTSSETQQNQIIVAEDDNDLYDEIDSASIESSTASLTSSVLNYQYENGRRYHAYREGEYLIPNDEREQDRLDLHHHIFGMIISGELYRAPIPSGVSRILDLGTGTGSWAIDVADKLPHAVVTGTDLSPIQPSWLPPNCKFEIDDFESTWNTSQPFDFIHARNIEGSVKDYPRLFGQVMANLIPGGWFEVADSTVGVFGDDETIEKATNILEWRDRLLEASKKFGKPMGMSKNYKQWCIDAGFKNVTEEIYKVPFSPWAKDRKLKELGRYQQAMMFEALEAYSLALFTRVLGWSVPRIQLLLVGVRRELMDRSLHIYSQYYIIYGQKPEVPETS</sequence>
<dbReference type="EMBL" id="JALBCA010000059">
    <property type="protein sequence ID" value="KAI2385383.1"/>
    <property type="molecule type" value="Genomic_DNA"/>
</dbReference>
<name>A0ACB8UUK8_9EURO</name>